<sequence length="73" mass="7696">MVDTTRAPGPRIFVSIEGTCSYGVGLTRARSSAGLLVVECDQPHRAARRGKGKPDPVDARFAVLAALRLGTTT</sequence>
<evidence type="ECO:0000313" key="2">
    <source>
        <dbReference type="Proteomes" id="UP000179627"/>
    </source>
</evidence>
<evidence type="ECO:0000313" key="1">
    <source>
        <dbReference type="EMBL" id="OHV39780.1"/>
    </source>
</evidence>
<comment type="caution">
    <text evidence="1">The sequence shown here is derived from an EMBL/GenBank/DDBJ whole genome shotgun (WGS) entry which is preliminary data.</text>
</comment>
<dbReference type="EMBL" id="MBLM01000091">
    <property type="protein sequence ID" value="OHV39780.1"/>
    <property type="molecule type" value="Genomic_DNA"/>
</dbReference>
<dbReference type="Proteomes" id="UP000179627">
    <property type="component" value="Unassembled WGS sequence"/>
</dbReference>
<dbReference type="AlphaFoldDB" id="A0A1S1R0R1"/>
<keyword evidence="2" id="KW-1185">Reference proteome</keyword>
<gene>
    <name evidence="1" type="ORF">CC117_14380</name>
</gene>
<organism evidence="1 2">
    <name type="scientific">Parafrankia colletiae</name>
    <dbReference type="NCBI Taxonomy" id="573497"/>
    <lineage>
        <taxon>Bacteria</taxon>
        <taxon>Bacillati</taxon>
        <taxon>Actinomycetota</taxon>
        <taxon>Actinomycetes</taxon>
        <taxon>Frankiales</taxon>
        <taxon>Frankiaceae</taxon>
        <taxon>Parafrankia</taxon>
    </lineage>
</organism>
<protein>
    <recommendedName>
        <fullName evidence="3">Transposase</fullName>
    </recommendedName>
</protein>
<evidence type="ECO:0008006" key="3">
    <source>
        <dbReference type="Google" id="ProtNLM"/>
    </source>
</evidence>
<accession>A0A1S1R0R1</accession>
<proteinExistence type="predicted"/>
<reference evidence="2" key="1">
    <citation type="submission" date="2016-07" db="EMBL/GenBank/DDBJ databases">
        <title>Sequence Frankia sp. strain CcI1.17.</title>
        <authorList>
            <person name="Ghodhbane-Gtari F."/>
            <person name="Swanson E."/>
            <person name="Gueddou A."/>
            <person name="Morris K."/>
            <person name="Hezbri K."/>
            <person name="Ktari A."/>
            <person name="Nouioui I."/>
            <person name="Abebe-Akele F."/>
            <person name="Simpson S."/>
            <person name="Thomas K."/>
            <person name="Gtari M."/>
            <person name="Tisa L.S."/>
            <person name="Hurst S."/>
        </authorList>
    </citation>
    <scope>NUCLEOTIDE SEQUENCE [LARGE SCALE GENOMIC DNA]</scope>
    <source>
        <strain evidence="2">Cc1.17</strain>
    </source>
</reference>
<name>A0A1S1R0R1_9ACTN</name>